<dbReference type="PROSITE" id="PS01358">
    <property type="entry name" value="ZF_RANBP2_1"/>
    <property type="match status" value="1"/>
</dbReference>
<evidence type="ECO:0000313" key="6">
    <source>
        <dbReference type="Proteomes" id="UP001501565"/>
    </source>
</evidence>
<evidence type="ECO:0000256" key="2">
    <source>
        <dbReference type="ARBA" id="ARBA00022771"/>
    </source>
</evidence>
<keyword evidence="6" id="KW-1185">Reference proteome</keyword>
<comment type="caution">
    <text evidence="5">The sequence shown here is derived from an EMBL/GenBank/DDBJ whole genome shotgun (WGS) entry which is preliminary data.</text>
</comment>
<dbReference type="RefSeq" id="WP_344796932.1">
    <property type="nucleotide sequence ID" value="NZ_BAABBN010000004.1"/>
</dbReference>
<keyword evidence="2" id="KW-0863">Zinc-finger</keyword>
<evidence type="ECO:0000256" key="3">
    <source>
        <dbReference type="ARBA" id="ARBA00022833"/>
    </source>
</evidence>
<organism evidence="5 6">
    <name type="scientific">Litoribacillus peritrichatus</name>
    <dbReference type="NCBI Taxonomy" id="718191"/>
    <lineage>
        <taxon>Bacteria</taxon>
        <taxon>Pseudomonadati</taxon>
        <taxon>Pseudomonadota</taxon>
        <taxon>Gammaproteobacteria</taxon>
        <taxon>Oceanospirillales</taxon>
        <taxon>Oceanospirillaceae</taxon>
        <taxon>Litoribacillus</taxon>
    </lineage>
</organism>
<name>A0ABP7MG58_9GAMM</name>
<sequence>MMESTVLEDKQLVFTHPNSFLVMNAKNLLDINRINAEVRNEFSVGAVGELSFVDVWPELWVNRWQAAKAKDVLADIECDLSSGMWCCCNCKEENEVSFESCWSCSQDRADD</sequence>
<accession>A0ABP7MG58</accession>
<keyword evidence="3" id="KW-0862">Zinc</keyword>
<reference evidence="6" key="1">
    <citation type="journal article" date="2019" name="Int. J. Syst. Evol. Microbiol.">
        <title>The Global Catalogue of Microorganisms (GCM) 10K type strain sequencing project: providing services to taxonomists for standard genome sequencing and annotation.</title>
        <authorList>
            <consortium name="The Broad Institute Genomics Platform"/>
            <consortium name="The Broad Institute Genome Sequencing Center for Infectious Disease"/>
            <person name="Wu L."/>
            <person name="Ma J."/>
        </authorList>
    </citation>
    <scope>NUCLEOTIDE SEQUENCE [LARGE SCALE GENOMIC DNA]</scope>
    <source>
        <strain evidence="6">JCM 17551</strain>
    </source>
</reference>
<evidence type="ECO:0000313" key="5">
    <source>
        <dbReference type="EMBL" id="GAA3919877.1"/>
    </source>
</evidence>
<proteinExistence type="predicted"/>
<feature type="domain" description="RanBP2-type" evidence="4">
    <location>
        <begin position="85"/>
        <end position="104"/>
    </location>
</feature>
<dbReference type="InterPro" id="IPR018551">
    <property type="entry name" value="DUF2007"/>
</dbReference>
<dbReference type="EMBL" id="BAABBN010000004">
    <property type="protein sequence ID" value="GAA3919877.1"/>
    <property type="molecule type" value="Genomic_DNA"/>
</dbReference>
<dbReference type="InterPro" id="IPR001876">
    <property type="entry name" value="Znf_RanBP2"/>
</dbReference>
<evidence type="ECO:0000256" key="1">
    <source>
        <dbReference type="ARBA" id="ARBA00022723"/>
    </source>
</evidence>
<evidence type="ECO:0000259" key="4">
    <source>
        <dbReference type="PROSITE" id="PS01358"/>
    </source>
</evidence>
<dbReference type="Pfam" id="PF09413">
    <property type="entry name" value="DUF2007"/>
    <property type="match status" value="1"/>
</dbReference>
<dbReference type="Proteomes" id="UP001501565">
    <property type="component" value="Unassembled WGS sequence"/>
</dbReference>
<protein>
    <recommendedName>
        <fullName evidence="4">RanBP2-type domain-containing protein</fullName>
    </recommendedName>
</protein>
<gene>
    <name evidence="5" type="ORF">GCM10022277_14240</name>
</gene>
<keyword evidence="1" id="KW-0479">Metal-binding</keyword>